<name>A0ABS8M524_9FLAO</name>
<comment type="caution">
    <text evidence="1">The sequence shown here is derived from an EMBL/GenBank/DDBJ whole genome shotgun (WGS) entry which is preliminary data.</text>
</comment>
<reference evidence="1" key="1">
    <citation type="submission" date="2021-11" db="EMBL/GenBank/DDBJ databases">
        <title>Description of novel Flavobacterium species.</title>
        <authorList>
            <person name="Saticioglu I.B."/>
            <person name="Ay H."/>
            <person name="Altun S."/>
            <person name="Duman M."/>
        </authorList>
    </citation>
    <scope>NUCLEOTIDE SEQUENCE</scope>
    <source>
        <strain evidence="1">F-126</strain>
    </source>
</reference>
<accession>A0ABS8M524</accession>
<evidence type="ECO:0000313" key="2">
    <source>
        <dbReference type="Proteomes" id="UP001430700"/>
    </source>
</evidence>
<evidence type="ECO:0000313" key="1">
    <source>
        <dbReference type="EMBL" id="MCC9019925.1"/>
    </source>
</evidence>
<dbReference type="EMBL" id="JAJJMN010000002">
    <property type="protein sequence ID" value="MCC9019925.1"/>
    <property type="molecule type" value="Genomic_DNA"/>
</dbReference>
<dbReference type="Proteomes" id="UP001430700">
    <property type="component" value="Unassembled WGS sequence"/>
</dbReference>
<gene>
    <name evidence="1" type="ORF">LNQ34_19330</name>
</gene>
<protein>
    <submittedName>
        <fullName evidence="1">Uncharacterized protein</fullName>
    </submittedName>
</protein>
<sequence length="131" mass="15727">MKTKKISIVLLENISFEELILKIEKAFNVFLSVKNEKGRFVSKFDTEKFKVKVIDRYDDLDEILCDDYHTLELTFTNKESFDYITNENLIKEILKNNIKWEYGIWSPIEIGDPYRKVFPNKETEIFYRTPI</sequence>
<organism evidence="1 2">
    <name type="scientific">Flavobacterium lipolyticum</name>
    <dbReference type="NCBI Taxonomy" id="2893754"/>
    <lineage>
        <taxon>Bacteria</taxon>
        <taxon>Pseudomonadati</taxon>
        <taxon>Bacteroidota</taxon>
        <taxon>Flavobacteriia</taxon>
        <taxon>Flavobacteriales</taxon>
        <taxon>Flavobacteriaceae</taxon>
        <taxon>Flavobacterium</taxon>
    </lineage>
</organism>
<keyword evidence="2" id="KW-1185">Reference proteome</keyword>
<dbReference type="RefSeq" id="WP_230000923.1">
    <property type="nucleotide sequence ID" value="NZ_JAJJMN010000002.1"/>
</dbReference>
<proteinExistence type="predicted"/>